<dbReference type="STRING" id="1385514.N782_00525"/>
<proteinExistence type="predicted"/>
<protein>
    <submittedName>
        <fullName evidence="1">Uncharacterized protein</fullName>
    </submittedName>
</protein>
<gene>
    <name evidence="1" type="ORF">N782_00525</name>
</gene>
<dbReference type="Proteomes" id="UP000030147">
    <property type="component" value="Unassembled WGS sequence"/>
</dbReference>
<name>A0A0A2TJR9_9BACI</name>
<evidence type="ECO:0000313" key="1">
    <source>
        <dbReference type="EMBL" id="KGP74688.1"/>
    </source>
</evidence>
<dbReference type="OrthoDB" id="9342777at2"/>
<dbReference type="Pfam" id="PF19136">
    <property type="entry name" value="DUF5819"/>
    <property type="match status" value="1"/>
</dbReference>
<keyword evidence="2" id="KW-1185">Reference proteome</keyword>
<accession>A0A0A2TJR9</accession>
<dbReference type="RefSeq" id="WP_052111075.1">
    <property type="nucleotide sequence ID" value="NZ_AVBF01000001.1"/>
</dbReference>
<dbReference type="eggNOG" id="ENOG5033C5F">
    <property type="taxonomic scope" value="Bacteria"/>
</dbReference>
<comment type="caution">
    <text evidence="1">The sequence shown here is derived from an EMBL/GenBank/DDBJ whole genome shotgun (WGS) entry which is preliminary data.</text>
</comment>
<dbReference type="InterPro" id="IPR043857">
    <property type="entry name" value="DUF5819"/>
</dbReference>
<sequence>MKTKLSKLFFVCISCFCVFHISAVLLYNLPINPMNFKMAPVINSYVGPIFKQNWHLFAPDPVSTNNYVLARASFQEENQTKHTEWINISKTYTSGLQKNRFNQNRPKLSALRTSQREMIKKLNDNEDFFEEKNVEKDIHLNMLYNIVEKELTQLADKKDIHELEIKFVIEEFPEYGKDGESNYRYYYIPDVRV</sequence>
<evidence type="ECO:0000313" key="2">
    <source>
        <dbReference type="Proteomes" id="UP000030147"/>
    </source>
</evidence>
<dbReference type="EMBL" id="AVBF01000001">
    <property type="protein sequence ID" value="KGP74688.1"/>
    <property type="molecule type" value="Genomic_DNA"/>
</dbReference>
<organism evidence="1 2">
    <name type="scientific">Pontibacillus yanchengensis Y32</name>
    <dbReference type="NCBI Taxonomy" id="1385514"/>
    <lineage>
        <taxon>Bacteria</taxon>
        <taxon>Bacillati</taxon>
        <taxon>Bacillota</taxon>
        <taxon>Bacilli</taxon>
        <taxon>Bacillales</taxon>
        <taxon>Bacillaceae</taxon>
        <taxon>Pontibacillus</taxon>
    </lineage>
</organism>
<dbReference type="AlphaFoldDB" id="A0A0A2TJR9"/>
<reference evidence="1 2" key="1">
    <citation type="journal article" date="2015" name="Stand. Genomic Sci.">
        <title>High quality draft genome sequence of the moderately halophilic bacterium Pontibacillus yanchengensis Y32(T) and comparison among Pontibacillus genomes.</title>
        <authorList>
            <person name="Huang J."/>
            <person name="Qiao Z.X."/>
            <person name="Tang J.W."/>
            <person name="Wang G."/>
        </authorList>
    </citation>
    <scope>NUCLEOTIDE SEQUENCE [LARGE SCALE GENOMIC DNA]</scope>
    <source>
        <strain evidence="1 2">Y32</strain>
    </source>
</reference>